<dbReference type="EMBL" id="NFHB01000008">
    <property type="protein sequence ID" value="OUN02340.1"/>
    <property type="molecule type" value="Genomic_DNA"/>
</dbReference>
<dbReference type="AlphaFoldDB" id="A0A1Y3R0L4"/>
<organism evidence="1 2">
    <name type="scientific">Alistipes onderdonkii</name>
    <dbReference type="NCBI Taxonomy" id="328813"/>
    <lineage>
        <taxon>Bacteria</taxon>
        <taxon>Pseudomonadati</taxon>
        <taxon>Bacteroidota</taxon>
        <taxon>Bacteroidia</taxon>
        <taxon>Bacteroidales</taxon>
        <taxon>Rikenellaceae</taxon>
        <taxon>Alistipes</taxon>
    </lineage>
</organism>
<evidence type="ECO:0000313" key="1">
    <source>
        <dbReference type="EMBL" id="OUN02340.1"/>
    </source>
</evidence>
<dbReference type="OrthoDB" id="9791827at2"/>
<dbReference type="InterPro" id="IPR029465">
    <property type="entry name" value="ATPgrasp_TupA"/>
</dbReference>
<protein>
    <submittedName>
        <fullName evidence="1">Uncharacterized protein</fullName>
    </submittedName>
</protein>
<dbReference type="eggNOG" id="COG3307">
    <property type="taxonomic scope" value="Bacteria"/>
</dbReference>
<comment type="caution">
    <text evidence="1">The sequence shown here is derived from an EMBL/GenBank/DDBJ whole genome shotgun (WGS) entry which is preliminary data.</text>
</comment>
<evidence type="ECO:0000313" key="2">
    <source>
        <dbReference type="Proteomes" id="UP000195772"/>
    </source>
</evidence>
<gene>
    <name evidence="1" type="ORF">B5G41_11725</name>
</gene>
<sequence length="328" mass="38084">MTYRKPPFLLRKWQQLQMRYYAYRNPEKLVRIRYRQRFGTDPDLENPRTFNEKVLWMMLHADTTRWSQLADKYRVREYVEQCGLGWMLNELYGVWESAEEIDFSGRGNLPDTFVLKTNNGYGQVIIVNDRQKADIRSIRRTLNHTLRKKFGRMTAEHHYFGIKPRIIAERLLPSEPAFGNSLIDYKFYCFDGNPYCCMVCYNRKSPSDVKTGLYDARTWKNIGHYVTGKYYDPHQCDIPRPASLDRMLDAAKRLSSGFPQVRVDLYEVAGNPVFGELTFTSSAGMDTGFSQEFQELMGSQISLPPAKRTQPSHPGLLGLLGLRKAAAK</sequence>
<dbReference type="Pfam" id="PF14305">
    <property type="entry name" value="ATPgrasp_TupA"/>
    <property type="match status" value="1"/>
</dbReference>
<dbReference type="RefSeq" id="WP_087403093.1">
    <property type="nucleotide sequence ID" value="NZ_NFHB01000008.1"/>
</dbReference>
<accession>A0A1Y3R0L4</accession>
<dbReference type="Proteomes" id="UP000195772">
    <property type="component" value="Unassembled WGS sequence"/>
</dbReference>
<name>A0A1Y3R0L4_9BACT</name>
<reference evidence="2" key="1">
    <citation type="submission" date="2017-04" db="EMBL/GenBank/DDBJ databases">
        <title>Function of individual gut microbiota members based on whole genome sequencing of pure cultures obtained from chicken caecum.</title>
        <authorList>
            <person name="Medvecky M."/>
            <person name="Cejkova D."/>
            <person name="Polansky O."/>
            <person name="Karasova D."/>
            <person name="Kubasova T."/>
            <person name="Cizek A."/>
            <person name="Rychlik I."/>
        </authorList>
    </citation>
    <scope>NUCLEOTIDE SEQUENCE [LARGE SCALE GENOMIC DNA]</scope>
    <source>
        <strain evidence="2">An90</strain>
    </source>
</reference>
<proteinExistence type="predicted"/>